<accession>A0A6V8KP79</accession>
<dbReference type="Proteomes" id="UP000482800">
    <property type="component" value="Unassembled WGS sequence"/>
</dbReference>
<dbReference type="InterPro" id="IPR015943">
    <property type="entry name" value="WD40/YVTN_repeat-like_dom_sf"/>
</dbReference>
<evidence type="ECO:0000313" key="2">
    <source>
        <dbReference type="Proteomes" id="UP000482800"/>
    </source>
</evidence>
<keyword evidence="2" id="KW-1185">Reference proteome</keyword>
<gene>
    <name evidence="1" type="ORF">Phou_081890</name>
</gene>
<dbReference type="AlphaFoldDB" id="A0A6V8KP79"/>
<dbReference type="InterPro" id="IPR011047">
    <property type="entry name" value="Quinoprotein_ADH-like_sf"/>
</dbReference>
<dbReference type="Gene3D" id="2.130.10.10">
    <property type="entry name" value="YVTN repeat-like/Quinoprotein amine dehydrogenase"/>
    <property type="match status" value="2"/>
</dbReference>
<proteinExistence type="predicted"/>
<comment type="caution">
    <text evidence="1">The sequence shown here is derived from an EMBL/GenBank/DDBJ whole genome shotgun (WGS) entry which is preliminary data.</text>
</comment>
<sequence length="353" mass="36413">MHQTTRPFRSIARLALVGGLVIVSTLLNPFSPGAQAAAPTETVLPLTRGHDVVAARDRVFVSGGPATTSVVVTDAAGTVTGVLGELPGPSDLLLSNDQTTLFVALPNANQIVAFDTGSLVESARYSTGTGACPSSLALSGRRLYFGYGCDQWGGNIGLVDLSRQPAVVRTGLVTENFYDHPILNTTPAAPSVLIAGQPSLSPASVHVYSVGTGGALTFERRSAHSATGSNLRDLALSRDAATVYLAQGAPYGVQAFAVADLNQQSQFIPTTAYPNAVEVSRDGTLIAAGSDATYDPDVFLLRPDGIQVASFELGENLVSGALAWAPGGRRLYAVSQDWSGGAPSLHVLPVAAA</sequence>
<dbReference type="RefSeq" id="WP_173067183.1">
    <property type="nucleotide sequence ID" value="NZ_BAABGO010000038.1"/>
</dbReference>
<evidence type="ECO:0000313" key="1">
    <source>
        <dbReference type="EMBL" id="GFJ84009.1"/>
    </source>
</evidence>
<dbReference type="EMBL" id="BLPF01000003">
    <property type="protein sequence ID" value="GFJ84009.1"/>
    <property type="molecule type" value="Genomic_DNA"/>
</dbReference>
<name>A0A6V8KP79_9ACTN</name>
<protein>
    <submittedName>
        <fullName evidence="1">Uncharacterized protein</fullName>
    </submittedName>
</protein>
<organism evidence="1 2">
    <name type="scientific">Phytohabitans houttuyneae</name>
    <dbReference type="NCBI Taxonomy" id="1076126"/>
    <lineage>
        <taxon>Bacteria</taxon>
        <taxon>Bacillati</taxon>
        <taxon>Actinomycetota</taxon>
        <taxon>Actinomycetes</taxon>
        <taxon>Micromonosporales</taxon>
        <taxon>Micromonosporaceae</taxon>
    </lineage>
</organism>
<reference evidence="1 2" key="1">
    <citation type="submission" date="2020-03" db="EMBL/GenBank/DDBJ databases">
        <title>Whole genome shotgun sequence of Phytohabitans houttuyneae NBRC 108639.</title>
        <authorList>
            <person name="Komaki H."/>
            <person name="Tamura T."/>
        </authorList>
    </citation>
    <scope>NUCLEOTIDE SEQUENCE [LARGE SCALE GENOMIC DNA]</scope>
    <source>
        <strain evidence="1 2">NBRC 108639</strain>
    </source>
</reference>
<reference evidence="1 2" key="2">
    <citation type="submission" date="2020-03" db="EMBL/GenBank/DDBJ databases">
        <authorList>
            <person name="Ichikawa N."/>
            <person name="Kimura A."/>
            <person name="Kitahashi Y."/>
            <person name="Uohara A."/>
        </authorList>
    </citation>
    <scope>NUCLEOTIDE SEQUENCE [LARGE SCALE GENOMIC DNA]</scope>
    <source>
        <strain evidence="1 2">NBRC 108639</strain>
    </source>
</reference>
<dbReference type="SUPFAM" id="SSF50998">
    <property type="entry name" value="Quinoprotein alcohol dehydrogenase-like"/>
    <property type="match status" value="1"/>
</dbReference>